<reference evidence="3" key="3">
    <citation type="submission" date="2018-08" db="UniProtKB">
        <authorList>
            <consortium name="EnsemblPlants"/>
        </authorList>
    </citation>
    <scope>IDENTIFICATION</scope>
    <source>
        <strain evidence="3">cv. Bd21</strain>
    </source>
</reference>
<evidence type="ECO:0000313" key="4">
    <source>
        <dbReference type="Proteomes" id="UP000008810"/>
    </source>
</evidence>
<dbReference type="STRING" id="15368.A0A2K2CIE2"/>
<dbReference type="InParanoid" id="A0A2K2CIE2"/>
<accession>A0A2K2CIE2</accession>
<evidence type="ECO:0000256" key="1">
    <source>
        <dbReference type="SAM" id="MobiDB-lite"/>
    </source>
</evidence>
<dbReference type="Gramene" id="PNT61798">
    <property type="protein sequence ID" value="PNT61798"/>
    <property type="gene ID" value="BRADI_5g20873v3"/>
</dbReference>
<sequence length="123" mass="13770">MDLPPSNAETEKWKPKAKQTLRVNSGADVSGSAQGWRSGERKEDDGMAMIEWLNPRLQSIPYSMIARLLNVVMLDLRSIQLTSLPNSIGCLFKLRVLNVPGNLLESLPATKLLHMLSRRKCLL</sequence>
<evidence type="ECO:0000313" key="3">
    <source>
        <dbReference type="EnsemblPlants" id="PNT61798"/>
    </source>
</evidence>
<gene>
    <name evidence="2" type="ORF">BRADI_5g20873v3</name>
</gene>
<proteinExistence type="predicted"/>
<reference evidence="2" key="2">
    <citation type="submission" date="2017-06" db="EMBL/GenBank/DDBJ databases">
        <title>WGS assembly of Brachypodium distachyon.</title>
        <authorList>
            <consortium name="The International Brachypodium Initiative"/>
            <person name="Lucas S."/>
            <person name="Harmon-Smith M."/>
            <person name="Lail K."/>
            <person name="Tice H."/>
            <person name="Grimwood J."/>
            <person name="Bruce D."/>
            <person name="Barry K."/>
            <person name="Shu S."/>
            <person name="Lindquist E."/>
            <person name="Wang M."/>
            <person name="Pitluck S."/>
            <person name="Vogel J.P."/>
            <person name="Garvin D.F."/>
            <person name="Mockler T.C."/>
            <person name="Schmutz J."/>
            <person name="Rokhsar D."/>
            <person name="Bevan M.W."/>
        </authorList>
    </citation>
    <scope>NUCLEOTIDE SEQUENCE</scope>
    <source>
        <strain evidence="2">Bd21</strain>
    </source>
</reference>
<dbReference type="Proteomes" id="UP000008810">
    <property type="component" value="Chromosome 5"/>
</dbReference>
<evidence type="ECO:0008006" key="5">
    <source>
        <dbReference type="Google" id="ProtNLM"/>
    </source>
</evidence>
<feature type="region of interest" description="Disordered" evidence="1">
    <location>
        <begin position="1"/>
        <end position="42"/>
    </location>
</feature>
<dbReference type="SUPFAM" id="SSF52058">
    <property type="entry name" value="L domain-like"/>
    <property type="match status" value="1"/>
</dbReference>
<dbReference type="OrthoDB" id="1724970at2759"/>
<organism evidence="2">
    <name type="scientific">Brachypodium distachyon</name>
    <name type="common">Purple false brome</name>
    <name type="synonym">Trachynia distachya</name>
    <dbReference type="NCBI Taxonomy" id="15368"/>
    <lineage>
        <taxon>Eukaryota</taxon>
        <taxon>Viridiplantae</taxon>
        <taxon>Streptophyta</taxon>
        <taxon>Embryophyta</taxon>
        <taxon>Tracheophyta</taxon>
        <taxon>Spermatophyta</taxon>
        <taxon>Magnoliopsida</taxon>
        <taxon>Liliopsida</taxon>
        <taxon>Poales</taxon>
        <taxon>Poaceae</taxon>
        <taxon>BOP clade</taxon>
        <taxon>Pooideae</taxon>
        <taxon>Stipodae</taxon>
        <taxon>Brachypodieae</taxon>
        <taxon>Brachypodium</taxon>
    </lineage>
</organism>
<reference evidence="2 3" key="1">
    <citation type="journal article" date="2010" name="Nature">
        <title>Genome sequencing and analysis of the model grass Brachypodium distachyon.</title>
        <authorList>
            <consortium name="International Brachypodium Initiative"/>
        </authorList>
    </citation>
    <scope>NUCLEOTIDE SEQUENCE [LARGE SCALE GENOMIC DNA]</scope>
    <source>
        <strain evidence="2 3">Bd21</strain>
    </source>
</reference>
<dbReference type="Gene3D" id="3.80.10.10">
    <property type="entry name" value="Ribonuclease Inhibitor"/>
    <property type="match status" value="1"/>
</dbReference>
<dbReference type="EnsemblPlants" id="PNT61798">
    <property type="protein sequence ID" value="PNT61798"/>
    <property type="gene ID" value="BRADI_5g20873v3"/>
</dbReference>
<name>A0A2K2CIE2_BRADI</name>
<dbReference type="InterPro" id="IPR032675">
    <property type="entry name" value="LRR_dom_sf"/>
</dbReference>
<dbReference type="AlphaFoldDB" id="A0A2K2CIE2"/>
<keyword evidence="4" id="KW-1185">Reference proteome</keyword>
<evidence type="ECO:0000313" key="2">
    <source>
        <dbReference type="EMBL" id="PNT61798.1"/>
    </source>
</evidence>
<protein>
    <recommendedName>
        <fullName evidence="5">Leucine-rich repeat-containing N-terminal plant-type domain-containing protein</fullName>
    </recommendedName>
</protein>
<dbReference type="EMBL" id="CM000884">
    <property type="protein sequence ID" value="PNT61798.1"/>
    <property type="molecule type" value="Genomic_DNA"/>
</dbReference>